<gene>
    <name evidence="2" type="ORF">SERLADRAFT_479587</name>
</gene>
<evidence type="ECO:0000313" key="2">
    <source>
        <dbReference type="EMBL" id="EGO19217.1"/>
    </source>
</evidence>
<sequence>MSVQVFGIILGRIRDSITGPKAVKVAKFTYSMALKYKRGGIGVSAMNMELISSTAIESEEYGGNLDDVNKRPRKKSKGQTGGRVTQGEDFWGQVDSWFVKGMSI</sequence>
<name>F8PC17_SERL9</name>
<feature type="region of interest" description="Disordered" evidence="1">
    <location>
        <begin position="62"/>
        <end position="87"/>
    </location>
</feature>
<proteinExistence type="predicted"/>
<dbReference type="OrthoDB" id="3269273at2759"/>
<dbReference type="EMBL" id="GL945444">
    <property type="protein sequence ID" value="EGO19217.1"/>
    <property type="molecule type" value="Genomic_DNA"/>
</dbReference>
<dbReference type="Proteomes" id="UP000008064">
    <property type="component" value="Unassembled WGS sequence"/>
</dbReference>
<dbReference type="HOGENOM" id="CLU_2251700_0_0_1"/>
<accession>F8PC17</accession>
<dbReference type="AlphaFoldDB" id="F8PC17"/>
<reference evidence="2" key="1">
    <citation type="submission" date="2011-04" db="EMBL/GenBank/DDBJ databases">
        <title>Evolution of plant cell wall degrading machinery underlies the functional diversity of forest fungi.</title>
        <authorList>
            <consortium name="US DOE Joint Genome Institute (JGI-PGF)"/>
            <person name="Eastwood D.C."/>
            <person name="Floudas D."/>
            <person name="Binder M."/>
            <person name="Majcherczyk A."/>
            <person name="Schneider P."/>
            <person name="Aerts A."/>
            <person name="Asiegbu F.O."/>
            <person name="Baker S.E."/>
            <person name="Barry K."/>
            <person name="Bendiksby M."/>
            <person name="Blumentritt M."/>
            <person name="Coutinho P.M."/>
            <person name="Cullen D."/>
            <person name="Cullen D."/>
            <person name="Gathman A."/>
            <person name="Goodell B."/>
            <person name="Henrissat B."/>
            <person name="Ihrmark K."/>
            <person name="Kauserud H."/>
            <person name="Kohler A."/>
            <person name="LaButti K."/>
            <person name="Lapidus A."/>
            <person name="Lavin J.L."/>
            <person name="Lee Y.-H."/>
            <person name="Lindquist E."/>
            <person name="Lilly W."/>
            <person name="Lucas S."/>
            <person name="Morin E."/>
            <person name="Murat C."/>
            <person name="Oguiza J.A."/>
            <person name="Park J."/>
            <person name="Pisabarro A.G."/>
            <person name="Riley R."/>
            <person name="Rosling A."/>
            <person name="Salamov A."/>
            <person name="Schmidt O."/>
            <person name="Schmutz J."/>
            <person name="Skrede I."/>
            <person name="Stenlid J."/>
            <person name="Wiebenga A."/>
            <person name="Xie X."/>
            <person name="Kues U."/>
            <person name="Hibbett D.S."/>
            <person name="Hoffmeister D."/>
            <person name="Hogberg N."/>
            <person name="Martin F."/>
            <person name="Grigoriev I.V."/>
            <person name="Watkinson S.C."/>
        </authorList>
    </citation>
    <scope>NUCLEOTIDE SEQUENCE</scope>
    <source>
        <strain evidence="2">S7.9</strain>
    </source>
</reference>
<organism>
    <name type="scientific">Serpula lacrymans var. lacrymans (strain S7.9)</name>
    <name type="common">Dry rot fungus</name>
    <dbReference type="NCBI Taxonomy" id="578457"/>
    <lineage>
        <taxon>Eukaryota</taxon>
        <taxon>Fungi</taxon>
        <taxon>Dikarya</taxon>
        <taxon>Basidiomycota</taxon>
        <taxon>Agaricomycotina</taxon>
        <taxon>Agaricomycetes</taxon>
        <taxon>Agaricomycetidae</taxon>
        <taxon>Boletales</taxon>
        <taxon>Coniophorineae</taxon>
        <taxon>Serpulaceae</taxon>
        <taxon>Serpula</taxon>
    </lineage>
</organism>
<evidence type="ECO:0000256" key="1">
    <source>
        <dbReference type="SAM" id="MobiDB-lite"/>
    </source>
</evidence>
<protein>
    <submittedName>
        <fullName evidence="2">Uncharacterized protein</fullName>
    </submittedName>
</protein>
<dbReference type="KEGG" id="sla:SERLADRAFT_479587"/>
<dbReference type="RefSeq" id="XP_007323938.1">
    <property type="nucleotide sequence ID" value="XM_007323876.1"/>
</dbReference>
<dbReference type="GeneID" id="18821379"/>